<protein>
    <submittedName>
        <fullName evidence="7">Major type 1 subunit fimbrin (Pilin)</fullName>
    </submittedName>
</protein>
<dbReference type="STRING" id="574096.HA38_12170"/>
<dbReference type="EMBL" id="QGHF01000003">
    <property type="protein sequence ID" value="PWK98357.1"/>
    <property type="molecule type" value="Genomic_DNA"/>
</dbReference>
<dbReference type="PANTHER" id="PTHR33420:SF3">
    <property type="entry name" value="FIMBRIAL SUBUNIT ELFA"/>
    <property type="match status" value="1"/>
</dbReference>
<evidence type="ECO:0000256" key="5">
    <source>
        <dbReference type="SAM" id="SignalP"/>
    </source>
</evidence>
<evidence type="ECO:0000313" key="7">
    <source>
        <dbReference type="EMBL" id="PWK98357.1"/>
    </source>
</evidence>
<sequence length="174" mass="17683">MKNKLLISSVAMLFMGVTTLGHAATVNGGTVNFLGEVVNTACVVSSDTAYQTVQLGQVKASTFGDAAGTKAQNPKAFKIILEQCDGTSSTAAVTFDGVTDSTQNALKSTGTAAGVGVYLVDNNNAEITIGTATPAEALSGSTNIYTFKADMISVSDTVTVGSVDSSANFTITYA</sequence>
<gene>
    <name evidence="7" type="ORF">C7431_103121</name>
</gene>
<dbReference type="GO" id="GO:0043709">
    <property type="term" value="P:cell adhesion involved in single-species biofilm formation"/>
    <property type="evidence" value="ECO:0007669"/>
    <property type="project" value="TreeGrafter"/>
</dbReference>
<keyword evidence="4" id="KW-0281">Fimbrium</keyword>
<dbReference type="RefSeq" id="WP_109716848.1">
    <property type="nucleotide sequence ID" value="NZ_QGHF01000003.1"/>
</dbReference>
<dbReference type="AlphaFoldDB" id="A0A2V2BI69"/>
<reference evidence="7 8" key="1">
    <citation type="submission" date="2018-05" db="EMBL/GenBank/DDBJ databases">
        <title>Genomic Encyclopedia of Type Strains, Phase IV (KMG-V): Genome sequencing to study the core and pangenomes of soil and plant-associated prokaryotes.</title>
        <authorList>
            <person name="Whitman W."/>
        </authorList>
    </citation>
    <scope>NUCLEOTIDE SEQUENCE [LARGE SCALE GENOMIC DNA]</scope>
    <source>
        <strain evidence="7 8">PNA 200-10</strain>
    </source>
</reference>
<feature type="domain" description="Fimbrial-type adhesion" evidence="6">
    <location>
        <begin position="32"/>
        <end position="173"/>
    </location>
</feature>
<proteinExistence type="inferred from homology"/>
<feature type="chain" id="PRO_5016155608" evidence="5">
    <location>
        <begin position="24"/>
        <end position="174"/>
    </location>
</feature>
<dbReference type="OrthoDB" id="8586454at2"/>
<accession>A0A2V2BI69</accession>
<evidence type="ECO:0000313" key="8">
    <source>
        <dbReference type="Proteomes" id="UP000245981"/>
    </source>
</evidence>
<name>A0A2V2BI69_9GAMM</name>
<evidence type="ECO:0000256" key="3">
    <source>
        <dbReference type="ARBA" id="ARBA00022729"/>
    </source>
</evidence>
<dbReference type="Proteomes" id="UP000245981">
    <property type="component" value="Unassembled WGS sequence"/>
</dbReference>
<dbReference type="InterPro" id="IPR000259">
    <property type="entry name" value="Adhesion_dom_fimbrial"/>
</dbReference>
<dbReference type="InterPro" id="IPR050263">
    <property type="entry name" value="Bact_Fimbrial_Adh_Pro"/>
</dbReference>
<organism evidence="7 8">
    <name type="scientific">Pantoea allii</name>
    <dbReference type="NCBI Taxonomy" id="574096"/>
    <lineage>
        <taxon>Bacteria</taxon>
        <taxon>Pseudomonadati</taxon>
        <taxon>Pseudomonadota</taxon>
        <taxon>Gammaproteobacteria</taxon>
        <taxon>Enterobacterales</taxon>
        <taxon>Erwiniaceae</taxon>
        <taxon>Pantoea</taxon>
    </lineage>
</organism>
<comment type="subcellular location">
    <subcellularLocation>
        <location evidence="1">Fimbrium</location>
    </subcellularLocation>
</comment>
<dbReference type="PANTHER" id="PTHR33420">
    <property type="entry name" value="FIMBRIAL SUBUNIT ELFA-RELATED"/>
    <property type="match status" value="1"/>
</dbReference>
<feature type="signal peptide" evidence="5">
    <location>
        <begin position="1"/>
        <end position="23"/>
    </location>
</feature>
<evidence type="ECO:0000256" key="4">
    <source>
        <dbReference type="ARBA" id="ARBA00023263"/>
    </source>
</evidence>
<dbReference type="Pfam" id="PF00419">
    <property type="entry name" value="Fimbrial"/>
    <property type="match status" value="1"/>
</dbReference>
<keyword evidence="3 5" id="KW-0732">Signal</keyword>
<comment type="caution">
    <text evidence="7">The sequence shown here is derived from an EMBL/GenBank/DDBJ whole genome shotgun (WGS) entry which is preliminary data.</text>
</comment>
<dbReference type="InterPro" id="IPR036937">
    <property type="entry name" value="Adhesion_dom_fimbrial_sf"/>
</dbReference>
<dbReference type="Gene3D" id="2.60.40.1090">
    <property type="entry name" value="Fimbrial-type adhesion domain"/>
    <property type="match status" value="1"/>
</dbReference>
<evidence type="ECO:0000256" key="2">
    <source>
        <dbReference type="ARBA" id="ARBA00006671"/>
    </source>
</evidence>
<dbReference type="SUPFAM" id="SSF49401">
    <property type="entry name" value="Bacterial adhesins"/>
    <property type="match status" value="1"/>
</dbReference>
<comment type="similarity">
    <text evidence="2">Belongs to the fimbrial protein family.</text>
</comment>
<dbReference type="InterPro" id="IPR008966">
    <property type="entry name" value="Adhesion_dom_sf"/>
</dbReference>
<dbReference type="GO" id="GO:0009289">
    <property type="term" value="C:pilus"/>
    <property type="evidence" value="ECO:0007669"/>
    <property type="project" value="UniProtKB-SubCell"/>
</dbReference>
<evidence type="ECO:0000256" key="1">
    <source>
        <dbReference type="ARBA" id="ARBA00004561"/>
    </source>
</evidence>
<evidence type="ECO:0000259" key="6">
    <source>
        <dbReference type="Pfam" id="PF00419"/>
    </source>
</evidence>